<evidence type="ECO:0000313" key="1">
    <source>
        <dbReference type="EMBL" id="GFN77650.1"/>
    </source>
</evidence>
<comment type="caution">
    <text evidence="1">The sequence shown here is derived from an EMBL/GenBank/DDBJ whole genome shotgun (WGS) entry which is preliminary data.</text>
</comment>
<keyword evidence="2" id="KW-1185">Reference proteome</keyword>
<proteinExistence type="predicted"/>
<sequence length="91" mass="9991">MSKFFITSNVMHKVNLDSVVVISPSGQGTRCGARTRDRRAPVFLRQVRLSPGLAIELVTTIMMSIVFAPKHTALPSRPACDCDDHSRGSLH</sequence>
<dbReference type="EMBL" id="BLXT01000501">
    <property type="protein sequence ID" value="GFN77650.1"/>
    <property type="molecule type" value="Genomic_DNA"/>
</dbReference>
<protein>
    <submittedName>
        <fullName evidence="1">Uncharacterized protein</fullName>
    </submittedName>
</protein>
<dbReference type="AlphaFoldDB" id="A0AAV3Y5F7"/>
<accession>A0AAV3Y5F7</accession>
<name>A0AAV3Y5F7_9GAST</name>
<gene>
    <name evidence="1" type="ORF">PoB_000415600</name>
</gene>
<evidence type="ECO:0000313" key="2">
    <source>
        <dbReference type="Proteomes" id="UP000735302"/>
    </source>
</evidence>
<organism evidence="1 2">
    <name type="scientific">Plakobranchus ocellatus</name>
    <dbReference type="NCBI Taxonomy" id="259542"/>
    <lineage>
        <taxon>Eukaryota</taxon>
        <taxon>Metazoa</taxon>
        <taxon>Spiralia</taxon>
        <taxon>Lophotrochozoa</taxon>
        <taxon>Mollusca</taxon>
        <taxon>Gastropoda</taxon>
        <taxon>Heterobranchia</taxon>
        <taxon>Euthyneura</taxon>
        <taxon>Panpulmonata</taxon>
        <taxon>Sacoglossa</taxon>
        <taxon>Placobranchoidea</taxon>
        <taxon>Plakobranchidae</taxon>
        <taxon>Plakobranchus</taxon>
    </lineage>
</organism>
<dbReference type="Proteomes" id="UP000735302">
    <property type="component" value="Unassembled WGS sequence"/>
</dbReference>
<reference evidence="1 2" key="1">
    <citation type="journal article" date="2021" name="Elife">
        <title>Chloroplast acquisition without the gene transfer in kleptoplastic sea slugs, Plakobranchus ocellatus.</title>
        <authorList>
            <person name="Maeda T."/>
            <person name="Takahashi S."/>
            <person name="Yoshida T."/>
            <person name="Shimamura S."/>
            <person name="Takaki Y."/>
            <person name="Nagai Y."/>
            <person name="Toyoda A."/>
            <person name="Suzuki Y."/>
            <person name="Arimoto A."/>
            <person name="Ishii H."/>
            <person name="Satoh N."/>
            <person name="Nishiyama T."/>
            <person name="Hasebe M."/>
            <person name="Maruyama T."/>
            <person name="Minagawa J."/>
            <person name="Obokata J."/>
            <person name="Shigenobu S."/>
        </authorList>
    </citation>
    <scope>NUCLEOTIDE SEQUENCE [LARGE SCALE GENOMIC DNA]</scope>
</reference>